<dbReference type="EMBL" id="BK015060">
    <property type="protein sequence ID" value="DAD89390.1"/>
    <property type="molecule type" value="Genomic_DNA"/>
</dbReference>
<proteinExistence type="predicted"/>
<protein>
    <submittedName>
        <fullName evidence="1">Uncharacterized protein</fullName>
    </submittedName>
</protein>
<sequence>MNGKLSIAEYSPKDVKELFTAVNSRQVLALMFHNDMADLFDFLGLRGFKRMHEYQYLEESCMHRKLKRYYINHHGMLLPNEDVEPVDIIPYDWYQYNRMAVTPAVRKQAVQRAMEQYKEWETDTKALYEKSARMLLDWGCVADFNEINCLVCDVDLELKYLERLCIELKAADYDFGYVGMLQEEYHERYKEKCKDVGKILC</sequence>
<organism evidence="1">
    <name type="scientific">Podoviridae sp. ctiJY10</name>
    <dbReference type="NCBI Taxonomy" id="2826572"/>
    <lineage>
        <taxon>Viruses</taxon>
        <taxon>Duplodnaviria</taxon>
        <taxon>Heunggongvirae</taxon>
        <taxon>Uroviricota</taxon>
        <taxon>Caudoviricetes</taxon>
    </lineage>
</organism>
<reference evidence="1" key="1">
    <citation type="journal article" date="2021" name="Proc. Natl. Acad. Sci. U.S.A.">
        <title>A Catalog of Tens of Thousands of Viruses from Human Metagenomes Reveals Hidden Associations with Chronic Diseases.</title>
        <authorList>
            <person name="Tisza M.J."/>
            <person name="Buck C.B."/>
        </authorList>
    </citation>
    <scope>NUCLEOTIDE SEQUENCE</scope>
    <source>
        <strain evidence="1">CtiJY10</strain>
    </source>
</reference>
<accession>A0A8S5N450</accession>
<evidence type="ECO:0000313" key="1">
    <source>
        <dbReference type="EMBL" id="DAD89390.1"/>
    </source>
</evidence>
<name>A0A8S5N450_9CAUD</name>